<dbReference type="Proteomes" id="UP000241848">
    <property type="component" value="Unassembled WGS sequence"/>
</dbReference>
<dbReference type="AlphaFoldDB" id="A0A2T2WE16"/>
<dbReference type="CDD" id="cd09645">
    <property type="entry name" value="Cas5_I-E"/>
    <property type="match status" value="1"/>
</dbReference>
<evidence type="ECO:0000313" key="1">
    <source>
        <dbReference type="EMBL" id="PSR20487.1"/>
    </source>
</evidence>
<reference evidence="1 2" key="1">
    <citation type="journal article" date="2014" name="BMC Genomics">
        <title>Comparison of environmental and isolate Sulfobacillus genomes reveals diverse carbon, sulfur, nitrogen, and hydrogen metabolisms.</title>
        <authorList>
            <person name="Justice N.B."/>
            <person name="Norman A."/>
            <person name="Brown C.T."/>
            <person name="Singh A."/>
            <person name="Thomas B.C."/>
            <person name="Banfield J.F."/>
        </authorList>
    </citation>
    <scope>NUCLEOTIDE SEQUENCE [LARGE SCALE GENOMIC DNA]</scope>
    <source>
        <strain evidence="1">AMDSBA3</strain>
    </source>
</reference>
<proteinExistence type="predicted"/>
<dbReference type="EMBL" id="PXYV01000061">
    <property type="protein sequence ID" value="PSR20487.1"/>
    <property type="molecule type" value="Genomic_DNA"/>
</dbReference>
<organism evidence="1 2">
    <name type="scientific">Sulfobacillus acidophilus</name>
    <dbReference type="NCBI Taxonomy" id="53633"/>
    <lineage>
        <taxon>Bacteria</taxon>
        <taxon>Bacillati</taxon>
        <taxon>Bacillota</taxon>
        <taxon>Clostridia</taxon>
        <taxon>Eubacteriales</taxon>
        <taxon>Clostridiales Family XVII. Incertae Sedis</taxon>
        <taxon>Sulfobacillus</taxon>
    </lineage>
</organism>
<dbReference type="InterPro" id="IPR021124">
    <property type="entry name" value="CRISPR-assoc_prot_Cas5"/>
</dbReference>
<dbReference type="Gene3D" id="3.30.70.2660">
    <property type="match status" value="1"/>
</dbReference>
<dbReference type="Pfam" id="PF09704">
    <property type="entry name" value="Cas_Cas5d"/>
    <property type="match status" value="1"/>
</dbReference>
<dbReference type="NCBIfam" id="TIGR01868">
    <property type="entry name" value="casD_Cas5e"/>
    <property type="match status" value="1"/>
</dbReference>
<evidence type="ECO:0000313" key="2">
    <source>
        <dbReference type="Proteomes" id="UP000241848"/>
    </source>
</evidence>
<sequence length="243" mass="27518">MNALVLRLDAPMLSFGSVMVDQNGFIDRFPGQAMLVGLFANALGWDHSDHGRLTALQDRLEYAARWDVPPQEMVDYQTVDLAQPKMQEPFWTTWGIPEKRAGGNAGRGTHQRYRYYWTDGIMTVVVTLKNDEDPDLPRLAQALNRPARPLFFGRKVCLPARPVLDPHSPVVIGADLLSILKQTDIWNRDGEICQVSAYREACWPANVVKAGTIRRVHDLRDWSNQIMAGGRERREGIIGREEP</sequence>
<dbReference type="GO" id="GO:0043571">
    <property type="term" value="P:maintenance of CRISPR repeat elements"/>
    <property type="evidence" value="ECO:0007669"/>
    <property type="project" value="InterPro"/>
</dbReference>
<dbReference type="GO" id="GO:0051607">
    <property type="term" value="P:defense response to virus"/>
    <property type="evidence" value="ECO:0007669"/>
    <property type="project" value="InterPro"/>
</dbReference>
<comment type="caution">
    <text evidence="1">The sequence shown here is derived from an EMBL/GenBank/DDBJ whole genome shotgun (WGS) entry which is preliminary data.</text>
</comment>
<name>A0A2T2WE16_9FIRM</name>
<accession>A0A2T2WE16</accession>
<dbReference type="InterPro" id="IPR010147">
    <property type="entry name" value="CRISPR-assoc_prot_CasD"/>
</dbReference>
<dbReference type="GO" id="GO:0003723">
    <property type="term" value="F:RNA binding"/>
    <property type="evidence" value="ECO:0007669"/>
    <property type="project" value="InterPro"/>
</dbReference>
<protein>
    <submittedName>
        <fullName evidence="1">Type I-E CRISPR-associated protein Cas5/CasD</fullName>
    </submittedName>
</protein>
<gene>
    <name evidence="1" type="primary">cas5e</name>
    <name evidence="1" type="ORF">C7B45_14815</name>
</gene>